<dbReference type="InterPro" id="IPR020635">
    <property type="entry name" value="Tyr_kinase_cat_dom"/>
</dbReference>
<dbReference type="InterPro" id="IPR011009">
    <property type="entry name" value="Kinase-like_dom_sf"/>
</dbReference>
<feature type="region of interest" description="Disordered" evidence="1">
    <location>
        <begin position="252"/>
        <end position="276"/>
    </location>
</feature>
<evidence type="ECO:0000256" key="1">
    <source>
        <dbReference type="SAM" id="MobiDB-lite"/>
    </source>
</evidence>
<gene>
    <name evidence="5" type="ORF">H310_08852</name>
</gene>
<dbReference type="AlphaFoldDB" id="A0A024TVP5"/>
<feature type="compositionally biased region" description="Low complexity" evidence="1">
    <location>
        <begin position="260"/>
        <end position="276"/>
    </location>
</feature>
<proteinExistence type="predicted"/>
<dbReference type="SUPFAM" id="SSF52058">
    <property type="entry name" value="L domain-like"/>
    <property type="match status" value="1"/>
</dbReference>
<dbReference type="SMART" id="SM00219">
    <property type="entry name" value="TyrKc"/>
    <property type="match status" value="1"/>
</dbReference>
<dbReference type="InterPro" id="IPR001245">
    <property type="entry name" value="Ser-Thr/Tyr_kinase_cat_dom"/>
</dbReference>
<dbReference type="Pfam" id="PF07714">
    <property type="entry name" value="PK_Tyr_Ser-Thr"/>
    <property type="match status" value="1"/>
</dbReference>
<keyword evidence="2" id="KW-0472">Membrane</keyword>
<evidence type="ECO:0000256" key="2">
    <source>
        <dbReference type="SAM" id="Phobius"/>
    </source>
</evidence>
<dbReference type="GeneID" id="20085902"/>
<dbReference type="GO" id="GO:0005524">
    <property type="term" value="F:ATP binding"/>
    <property type="evidence" value="ECO:0007669"/>
    <property type="project" value="InterPro"/>
</dbReference>
<sequence length="668" mass="71528">MKSLVLLLGLSVARGYDVPSAPCGKGVTLAVNVPSLYESQWCAQCTIGNYKCVEVQSTVQIDIADATDNAGATTTDSVVTFTGNFAELGNVGPKAPQLITALTIKGSPSSRSFNFRFSAVATLARLESLNLTNVNAAQHSSTIVLPTSLVTLFIDRCTVPAAGLSIDVPQLTTLAITASNLTNAFSLDLRSTSQLKLIDLSGNQFTEIPASLIKLVESGTPISIDLRRNPIDASTVSGISESTLRSFLIQLPGTPPPTTPTSTIATSQPTPTTSTDISSNIGGIVAGVAAACAVLAILGFAILHRRRRRKSAPLLGREMSRRTSSACEDDATTGEYKSDPVTPPRFVATATSSAPYDATQFPLDARQGYAVLQRTELRHLKKSACGFFTAEYNNSVRVLVQKLEIAVMADAEATDNLATSVGSRMFVQRLPLLASLQHANVLPLLGAIKHSSTSMYAVFGPTSTQANASSHAVVSLSSLLYQDPKKPLAEDIPWATQKKWCLDIARAVEYLEDVQWEAVDRAWTSAQYIVLDDATRTCQVQCMSYLDVSGVPPVQSFGTNSLAWTAPEVVRQGESRRSAAHVFAMAVVFGEVVARVRPYASSWRAQGPVRADIAVMHLLTDTPTPLVPHEFDASVPAEFSTLVRRCLDRDPLKRPSPTDVIAALTQCR</sequence>
<organism evidence="5">
    <name type="scientific">Aphanomyces invadans</name>
    <dbReference type="NCBI Taxonomy" id="157072"/>
    <lineage>
        <taxon>Eukaryota</taxon>
        <taxon>Sar</taxon>
        <taxon>Stramenopiles</taxon>
        <taxon>Oomycota</taxon>
        <taxon>Saprolegniomycetes</taxon>
        <taxon>Saprolegniales</taxon>
        <taxon>Verrucalvaceae</taxon>
        <taxon>Aphanomyces</taxon>
    </lineage>
</organism>
<dbReference type="GO" id="GO:0004674">
    <property type="term" value="F:protein serine/threonine kinase activity"/>
    <property type="evidence" value="ECO:0007669"/>
    <property type="project" value="UniProtKB-KW"/>
</dbReference>
<keyword evidence="5" id="KW-0418">Kinase</keyword>
<dbReference type="SUPFAM" id="SSF56112">
    <property type="entry name" value="Protein kinase-like (PK-like)"/>
    <property type="match status" value="1"/>
</dbReference>
<dbReference type="InterPro" id="IPR000719">
    <property type="entry name" value="Prot_kinase_dom"/>
</dbReference>
<dbReference type="eggNOG" id="KOG0192">
    <property type="taxonomic scope" value="Eukaryota"/>
</dbReference>
<feature type="signal peptide" evidence="3">
    <location>
        <begin position="1"/>
        <end position="15"/>
    </location>
</feature>
<dbReference type="STRING" id="157072.A0A024TVP5"/>
<dbReference type="GO" id="GO:0004713">
    <property type="term" value="F:protein tyrosine kinase activity"/>
    <property type="evidence" value="ECO:0007669"/>
    <property type="project" value="InterPro"/>
</dbReference>
<dbReference type="OrthoDB" id="79634at2759"/>
<evidence type="ECO:0000313" key="5">
    <source>
        <dbReference type="EMBL" id="ETV98108.1"/>
    </source>
</evidence>
<dbReference type="PANTHER" id="PTHR44329">
    <property type="entry name" value="SERINE/THREONINE-PROTEIN KINASE TNNI3K-RELATED"/>
    <property type="match status" value="1"/>
</dbReference>
<dbReference type="InterPro" id="IPR051681">
    <property type="entry name" value="Ser/Thr_Kinases-Pseudokinases"/>
</dbReference>
<evidence type="ECO:0000259" key="4">
    <source>
        <dbReference type="PROSITE" id="PS50011"/>
    </source>
</evidence>
<keyword evidence="5" id="KW-0808">Transferase</keyword>
<evidence type="ECO:0000256" key="3">
    <source>
        <dbReference type="SAM" id="SignalP"/>
    </source>
</evidence>
<dbReference type="RefSeq" id="XP_008872983.1">
    <property type="nucleotide sequence ID" value="XM_008874761.1"/>
</dbReference>
<feature type="domain" description="Protein kinase" evidence="4">
    <location>
        <begin position="374"/>
        <end position="668"/>
    </location>
</feature>
<dbReference type="Gene3D" id="1.10.510.10">
    <property type="entry name" value="Transferase(Phosphotransferase) domain 1"/>
    <property type="match status" value="2"/>
</dbReference>
<dbReference type="EMBL" id="KI913970">
    <property type="protein sequence ID" value="ETV98108.1"/>
    <property type="molecule type" value="Genomic_DNA"/>
</dbReference>
<dbReference type="Gene3D" id="3.80.10.10">
    <property type="entry name" value="Ribonuclease Inhibitor"/>
    <property type="match status" value="1"/>
</dbReference>
<keyword evidence="3" id="KW-0732">Signal</keyword>
<dbReference type="PROSITE" id="PS50011">
    <property type="entry name" value="PROTEIN_KINASE_DOM"/>
    <property type="match status" value="1"/>
</dbReference>
<dbReference type="VEuPathDB" id="FungiDB:H310_08852"/>
<feature type="chain" id="PRO_5012836462" evidence="3">
    <location>
        <begin position="16"/>
        <end position="668"/>
    </location>
</feature>
<feature type="region of interest" description="Disordered" evidence="1">
    <location>
        <begin position="314"/>
        <end position="344"/>
    </location>
</feature>
<feature type="transmembrane region" description="Helical" evidence="2">
    <location>
        <begin position="281"/>
        <end position="303"/>
    </location>
</feature>
<protein>
    <submittedName>
        <fullName evidence="5">Serine/threonine protein kinase</fullName>
    </submittedName>
</protein>
<reference evidence="5" key="1">
    <citation type="submission" date="2013-12" db="EMBL/GenBank/DDBJ databases">
        <title>The Genome Sequence of Aphanomyces invadans NJM9701.</title>
        <authorList>
            <consortium name="The Broad Institute Genomics Platform"/>
            <person name="Russ C."/>
            <person name="Tyler B."/>
            <person name="van West P."/>
            <person name="Dieguez-Uribeondo J."/>
            <person name="Young S.K."/>
            <person name="Zeng Q."/>
            <person name="Gargeya S."/>
            <person name="Fitzgerald M."/>
            <person name="Abouelleil A."/>
            <person name="Alvarado L."/>
            <person name="Chapman S.B."/>
            <person name="Gainer-Dewar J."/>
            <person name="Goldberg J."/>
            <person name="Griggs A."/>
            <person name="Gujja S."/>
            <person name="Hansen M."/>
            <person name="Howarth C."/>
            <person name="Imamovic A."/>
            <person name="Ireland A."/>
            <person name="Larimer J."/>
            <person name="McCowan C."/>
            <person name="Murphy C."/>
            <person name="Pearson M."/>
            <person name="Poon T.W."/>
            <person name="Priest M."/>
            <person name="Roberts A."/>
            <person name="Saif S."/>
            <person name="Shea T."/>
            <person name="Sykes S."/>
            <person name="Wortman J."/>
            <person name="Nusbaum C."/>
            <person name="Birren B."/>
        </authorList>
    </citation>
    <scope>NUCLEOTIDE SEQUENCE [LARGE SCALE GENOMIC DNA]</scope>
    <source>
        <strain evidence="5">NJM9701</strain>
    </source>
</reference>
<keyword evidence="5" id="KW-0723">Serine/threonine-protein kinase</keyword>
<keyword evidence="2" id="KW-1133">Transmembrane helix</keyword>
<keyword evidence="2" id="KW-0812">Transmembrane</keyword>
<dbReference type="InterPro" id="IPR032675">
    <property type="entry name" value="LRR_dom_sf"/>
</dbReference>
<accession>A0A024TVP5</accession>
<name>A0A024TVP5_9STRA</name>